<sequence length="56" mass="5887">MPSRIVSSLETARSRTDQRLSPTLIDQLTGLDSTVVIGGIAGLTQTMLAEAGKMVV</sequence>
<proteinExistence type="predicted"/>
<name>A0A2K9ZH21_RHILE</name>
<protein>
    <submittedName>
        <fullName evidence="1">Uncharacterized protein</fullName>
    </submittedName>
</protein>
<dbReference type="EMBL" id="CP025015">
    <property type="protein sequence ID" value="AUW47535.1"/>
    <property type="molecule type" value="Genomic_DNA"/>
</dbReference>
<keyword evidence="1" id="KW-0614">Plasmid</keyword>
<dbReference type="AlphaFoldDB" id="A0A2K9ZH21"/>
<gene>
    <name evidence="1" type="ORF">CUJ84_pRLN3000415</name>
</gene>
<accession>A0A2K9ZH21</accession>
<geneLocation type="plasmid" evidence="2">
    <name>prln3</name>
</geneLocation>
<evidence type="ECO:0000313" key="1">
    <source>
        <dbReference type="EMBL" id="AUW47535.1"/>
    </source>
</evidence>
<reference evidence="1 2" key="1">
    <citation type="submission" date="2017-11" db="EMBL/GenBank/DDBJ databases">
        <title>Complete genome of Rhizobium leguminosarum Norway, an ineffective micro-symbiont.</title>
        <authorList>
            <person name="Hoffrichter A."/>
            <person name="Liang J."/>
            <person name="Brachmann A."/>
            <person name="Marin M."/>
        </authorList>
    </citation>
    <scope>NUCLEOTIDE SEQUENCE [LARGE SCALE GENOMIC DNA]</scope>
    <source>
        <strain evidence="1 2">Norway</strain>
        <plasmid evidence="2">Plasmid prln3</plasmid>
    </source>
</reference>
<evidence type="ECO:0000313" key="2">
    <source>
        <dbReference type="Proteomes" id="UP000238523"/>
    </source>
</evidence>
<dbReference type="Proteomes" id="UP000238523">
    <property type="component" value="Plasmid pRLN3"/>
</dbReference>
<organism evidence="1 2">
    <name type="scientific">Rhizobium leguminosarum</name>
    <dbReference type="NCBI Taxonomy" id="384"/>
    <lineage>
        <taxon>Bacteria</taxon>
        <taxon>Pseudomonadati</taxon>
        <taxon>Pseudomonadota</taxon>
        <taxon>Alphaproteobacteria</taxon>
        <taxon>Hyphomicrobiales</taxon>
        <taxon>Rhizobiaceae</taxon>
        <taxon>Rhizobium/Agrobacterium group</taxon>
        <taxon>Rhizobium</taxon>
    </lineage>
</organism>